<name>D6PJB0_9ZZZZ</name>
<reference evidence="1" key="1">
    <citation type="journal article" date="2010" name="ISME J.">
        <title>Metagenome of the Mediterranean deep chlorophyll maximum studied by direct and fosmid library 454 pyrosequencing.</title>
        <authorList>
            <person name="Ghai R."/>
            <person name="Martin-Cuadrado A.B."/>
            <person name="Molto A.G."/>
            <person name="Heredia I.G."/>
            <person name="Cabrera R."/>
            <person name="Martin J."/>
            <person name="Verdu M."/>
            <person name="Deschamps P."/>
            <person name="Moreira D."/>
            <person name="Lopez-Garcia P."/>
            <person name="Mira A."/>
            <person name="Rodriguez-Valera F."/>
        </authorList>
    </citation>
    <scope>NUCLEOTIDE SEQUENCE</scope>
</reference>
<evidence type="ECO:0000313" key="1">
    <source>
        <dbReference type="EMBL" id="ADD95811.1"/>
    </source>
</evidence>
<proteinExistence type="predicted"/>
<dbReference type="EMBL" id="GU943100">
    <property type="protein sequence ID" value="ADD95811.1"/>
    <property type="molecule type" value="Genomic_DNA"/>
</dbReference>
<accession>D6PJB0</accession>
<dbReference type="AlphaFoldDB" id="D6PJB0"/>
<sequence>MCYLVSDYCDLTLKGSYYKRYVDTFQPDEDICGCELYENYFMKGVEGMRVTVAHSYNVDTLDTSETNVLTRVRGPGHATTAGRRDDDYKTFGAGDNVVLTVGDFLDIAGLSGLNERHQYAMDLYPSEEDAEYLIYRMTGLEINLDFQYVGSVGGDIPGGSNVECILTVSMKEGYSSKGNEVGYDYNSYPSSVRLGTDFTIATIVALR</sequence>
<organism evidence="1">
    <name type="scientific">uncultured organism MedDCM-OCT-S08-C695</name>
    <dbReference type="NCBI Taxonomy" id="743640"/>
    <lineage>
        <taxon>unclassified sequences</taxon>
        <taxon>environmental samples</taxon>
    </lineage>
</organism>
<protein>
    <submittedName>
        <fullName evidence="1">Uncharacterized protein</fullName>
    </submittedName>
</protein>